<dbReference type="OrthoDB" id="9805754at2"/>
<dbReference type="NCBIfam" id="TIGR00112">
    <property type="entry name" value="proC"/>
    <property type="match status" value="1"/>
</dbReference>
<dbReference type="HAMAP" id="MF_01925">
    <property type="entry name" value="P5C_reductase"/>
    <property type="match status" value="1"/>
</dbReference>
<dbReference type="AlphaFoldDB" id="E0TC07"/>
<gene>
    <name evidence="4" type="primary">proC</name>
    <name evidence="8" type="ordered locus">PB2503_08724</name>
</gene>
<dbReference type="InterPro" id="IPR036291">
    <property type="entry name" value="NAD(P)-bd_dom_sf"/>
</dbReference>
<dbReference type="SUPFAM" id="SSF48179">
    <property type="entry name" value="6-phosphogluconate dehydrogenase C-terminal domain-like"/>
    <property type="match status" value="1"/>
</dbReference>
<dbReference type="UniPathway" id="UPA00098">
    <property type="reaction ID" value="UER00361"/>
</dbReference>
<evidence type="ECO:0000313" key="9">
    <source>
        <dbReference type="Proteomes" id="UP000001302"/>
    </source>
</evidence>
<accession>E0TC07</accession>
<dbReference type="InterPro" id="IPR028939">
    <property type="entry name" value="P5C_Rdtase_cat_N"/>
</dbReference>
<comment type="catalytic activity">
    <reaction evidence="4">
        <text>L-proline + NAD(+) = (S)-1-pyrroline-5-carboxylate + NADH + 2 H(+)</text>
        <dbReference type="Rhea" id="RHEA:14105"/>
        <dbReference type="ChEBI" id="CHEBI:15378"/>
        <dbReference type="ChEBI" id="CHEBI:17388"/>
        <dbReference type="ChEBI" id="CHEBI:57540"/>
        <dbReference type="ChEBI" id="CHEBI:57945"/>
        <dbReference type="ChEBI" id="CHEBI:60039"/>
        <dbReference type="EC" id="1.5.1.2"/>
    </reaction>
</comment>
<evidence type="ECO:0000256" key="5">
    <source>
        <dbReference type="NCBIfam" id="TIGR00112"/>
    </source>
</evidence>
<dbReference type="PANTHER" id="PTHR11645:SF0">
    <property type="entry name" value="PYRROLINE-5-CARBOXYLATE REDUCTASE 3"/>
    <property type="match status" value="1"/>
</dbReference>
<evidence type="ECO:0000256" key="2">
    <source>
        <dbReference type="ARBA" id="ARBA00022857"/>
    </source>
</evidence>
<evidence type="ECO:0000256" key="1">
    <source>
        <dbReference type="ARBA" id="ARBA00005525"/>
    </source>
</evidence>
<comment type="subcellular location">
    <subcellularLocation>
        <location evidence="4">Cytoplasm</location>
    </subcellularLocation>
</comment>
<comment type="similarity">
    <text evidence="1 4">Belongs to the pyrroline-5-carboxylate reductase family.</text>
</comment>
<protein>
    <recommendedName>
        <fullName evidence="4 5">Pyrroline-5-carboxylate reductase</fullName>
        <shortName evidence="4">P5C reductase</shortName>
        <shortName evidence="4">P5CR</shortName>
        <ecNumber evidence="4 5">1.5.1.2</ecNumber>
    </recommendedName>
    <alternativeName>
        <fullName evidence="4">PCA reductase</fullName>
    </alternativeName>
</protein>
<dbReference type="Gene3D" id="3.40.50.720">
    <property type="entry name" value="NAD(P)-binding Rossmann-like Domain"/>
    <property type="match status" value="1"/>
</dbReference>
<dbReference type="Pfam" id="PF03807">
    <property type="entry name" value="F420_oxidored"/>
    <property type="match status" value="1"/>
</dbReference>
<dbReference type="EMBL" id="CP002156">
    <property type="protein sequence ID" value="ADM09800.1"/>
    <property type="molecule type" value="Genomic_DNA"/>
</dbReference>
<keyword evidence="3 4" id="KW-0560">Oxidoreductase</keyword>
<dbReference type="Pfam" id="PF14748">
    <property type="entry name" value="P5CR_dimer"/>
    <property type="match status" value="1"/>
</dbReference>
<dbReference type="EC" id="1.5.1.2" evidence="4 5"/>
<evidence type="ECO:0000259" key="7">
    <source>
        <dbReference type="Pfam" id="PF14748"/>
    </source>
</evidence>
<dbReference type="GO" id="GO:0055129">
    <property type="term" value="P:L-proline biosynthetic process"/>
    <property type="evidence" value="ECO:0007669"/>
    <property type="project" value="UniProtKB-UniRule"/>
</dbReference>
<reference evidence="9" key="1">
    <citation type="submission" date="2010-08" db="EMBL/GenBank/DDBJ databases">
        <title>Genome sequence of Parvularcula bermudensis HTCC2503.</title>
        <authorList>
            <person name="Kang D.-M."/>
            <person name="Oh H.-M."/>
            <person name="Cho J.-C."/>
        </authorList>
    </citation>
    <scope>NUCLEOTIDE SEQUENCE [LARGE SCALE GENOMIC DNA]</scope>
    <source>
        <strain evidence="9">ATCC BAA-594 / HTCC2503 / KCTC 12087</strain>
    </source>
</reference>
<keyword evidence="4" id="KW-0641">Proline biosynthesis</keyword>
<evidence type="ECO:0000256" key="4">
    <source>
        <dbReference type="HAMAP-Rule" id="MF_01925"/>
    </source>
</evidence>
<feature type="domain" description="Pyrroline-5-carboxylate reductase catalytic N-terminal" evidence="6">
    <location>
        <begin position="9"/>
        <end position="99"/>
    </location>
</feature>
<dbReference type="FunFam" id="1.10.3730.10:FF:000001">
    <property type="entry name" value="Pyrroline-5-carboxylate reductase"/>
    <property type="match status" value="1"/>
</dbReference>
<dbReference type="InterPro" id="IPR000304">
    <property type="entry name" value="Pyrroline-COOH_reductase"/>
</dbReference>
<reference evidence="8 9" key="2">
    <citation type="journal article" date="2011" name="J. Bacteriol.">
        <title>Complete genome sequence of strain HTCC2503T of Parvularcula bermudensis, the type species of the order "Parvularculales" in the class Alphaproteobacteria.</title>
        <authorList>
            <person name="Oh H.M."/>
            <person name="Kang I."/>
            <person name="Vergin K.L."/>
            <person name="Kang D."/>
            <person name="Rhee K.H."/>
            <person name="Giovannoni S.J."/>
            <person name="Cho J.C."/>
        </authorList>
    </citation>
    <scope>NUCLEOTIDE SEQUENCE [LARGE SCALE GENOMIC DNA]</scope>
    <source>
        <strain evidence="9">ATCC BAA-594 / HTCC2503 / KCTC 12087</strain>
    </source>
</reference>
<dbReference type="STRING" id="314260.PB2503_08724"/>
<evidence type="ECO:0000313" key="8">
    <source>
        <dbReference type="EMBL" id="ADM09800.1"/>
    </source>
</evidence>
<dbReference type="PANTHER" id="PTHR11645">
    <property type="entry name" value="PYRROLINE-5-CARBOXYLATE REDUCTASE"/>
    <property type="match status" value="1"/>
</dbReference>
<dbReference type="InterPro" id="IPR008927">
    <property type="entry name" value="6-PGluconate_DH-like_C_sf"/>
</dbReference>
<comment type="function">
    <text evidence="4">Catalyzes the reduction of 1-pyrroline-5-carboxylate (PCA) to L-proline.</text>
</comment>
<dbReference type="Gene3D" id="1.10.3730.10">
    <property type="entry name" value="ProC C-terminal domain-like"/>
    <property type="match status" value="1"/>
</dbReference>
<proteinExistence type="inferred from homology"/>
<keyword evidence="4" id="KW-0028">Amino-acid biosynthesis</keyword>
<dbReference type="GO" id="GO:0005737">
    <property type="term" value="C:cytoplasm"/>
    <property type="evidence" value="ECO:0007669"/>
    <property type="project" value="UniProtKB-SubCell"/>
</dbReference>
<dbReference type="SUPFAM" id="SSF51735">
    <property type="entry name" value="NAD(P)-binding Rossmann-fold domains"/>
    <property type="match status" value="1"/>
</dbReference>
<evidence type="ECO:0000256" key="3">
    <source>
        <dbReference type="ARBA" id="ARBA00023002"/>
    </source>
</evidence>
<dbReference type="InterPro" id="IPR029036">
    <property type="entry name" value="P5CR_dimer"/>
</dbReference>
<dbReference type="GO" id="GO:0004735">
    <property type="term" value="F:pyrroline-5-carboxylate reductase activity"/>
    <property type="evidence" value="ECO:0007669"/>
    <property type="project" value="UniProtKB-UniRule"/>
</dbReference>
<feature type="domain" description="Pyrroline-5-carboxylate reductase dimerisation" evidence="7">
    <location>
        <begin position="166"/>
        <end position="271"/>
    </location>
</feature>
<dbReference type="Proteomes" id="UP000001302">
    <property type="component" value="Chromosome"/>
</dbReference>
<keyword evidence="2 4" id="KW-0521">NADP</keyword>
<comment type="catalytic activity">
    <reaction evidence="4">
        <text>L-proline + NADP(+) = (S)-1-pyrroline-5-carboxylate + NADPH + 2 H(+)</text>
        <dbReference type="Rhea" id="RHEA:14109"/>
        <dbReference type="ChEBI" id="CHEBI:15378"/>
        <dbReference type="ChEBI" id="CHEBI:17388"/>
        <dbReference type="ChEBI" id="CHEBI:57783"/>
        <dbReference type="ChEBI" id="CHEBI:58349"/>
        <dbReference type="ChEBI" id="CHEBI:60039"/>
        <dbReference type="EC" id="1.5.1.2"/>
    </reaction>
</comment>
<comment type="pathway">
    <text evidence="4">Amino-acid biosynthesis; L-proline biosynthesis; L-proline from L-glutamate 5-semialdehyde: step 1/1.</text>
</comment>
<keyword evidence="4" id="KW-0963">Cytoplasm</keyword>
<dbReference type="PIRSF" id="PIRSF000193">
    <property type="entry name" value="Pyrrol-5-carb_rd"/>
    <property type="match status" value="1"/>
</dbReference>
<dbReference type="RefSeq" id="WP_013300774.1">
    <property type="nucleotide sequence ID" value="NC_014414.1"/>
</dbReference>
<name>E0TC07_PARBH</name>
<keyword evidence="9" id="KW-1185">Reference proteome</keyword>
<dbReference type="KEGG" id="pbr:PB2503_08724"/>
<dbReference type="eggNOG" id="COG0345">
    <property type="taxonomic scope" value="Bacteria"/>
</dbReference>
<sequence>MTNKLSLLLVGAGNMGGALFTSWVEKGVLDPARSAISDPNPSDAVIALAEKAGIAINPEDDQPYEVCVLGIKPQLFGAVLPDLQFGGMNDALFISMAAGTSLGEIGKLLKGQAPNARLVRTMPNLPAAIGEGMSLLCAGEGVTDKDKAAATALMEAAGQVVWTKTEDDVDRLTGVSGSGPGFVLYVVEAFEAAAKAQGASDSDARLLAEQTIIGTALHLSRDGRTAAELRKAVTSPGGTTEAGLNVLMADERLHRLIAEAVEAAYDRAQELSS</sequence>
<evidence type="ECO:0000259" key="6">
    <source>
        <dbReference type="Pfam" id="PF03807"/>
    </source>
</evidence>
<dbReference type="HOGENOM" id="CLU_042344_0_2_5"/>
<organism evidence="8 9">
    <name type="scientific">Parvularcula bermudensis (strain ATCC BAA-594 / HTCC2503 / KCTC 12087)</name>
    <dbReference type="NCBI Taxonomy" id="314260"/>
    <lineage>
        <taxon>Bacteria</taxon>
        <taxon>Pseudomonadati</taxon>
        <taxon>Pseudomonadota</taxon>
        <taxon>Alphaproteobacteria</taxon>
        <taxon>Parvularculales</taxon>
        <taxon>Parvularculaceae</taxon>
        <taxon>Parvularcula</taxon>
    </lineage>
</organism>